<evidence type="ECO:0000256" key="1">
    <source>
        <dbReference type="SAM" id="MobiDB-lite"/>
    </source>
</evidence>
<evidence type="ECO:0000313" key="2">
    <source>
        <dbReference type="EMBL" id="KMS93599.1"/>
    </source>
</evidence>
<dbReference type="Proteomes" id="UP000035740">
    <property type="component" value="Unassembled WGS sequence"/>
</dbReference>
<feature type="compositionally biased region" description="Low complexity" evidence="1">
    <location>
        <begin position="89"/>
        <end position="119"/>
    </location>
</feature>
<name>A0A0J8AXP8_BETVV</name>
<accession>A0A0J8AXP8</accession>
<proteinExistence type="predicted"/>
<gene>
    <name evidence="2" type="ORF">BVRB_029850</name>
</gene>
<feature type="compositionally biased region" description="Low complexity" evidence="1">
    <location>
        <begin position="145"/>
        <end position="156"/>
    </location>
</feature>
<feature type="region of interest" description="Disordered" evidence="1">
    <location>
        <begin position="84"/>
        <end position="176"/>
    </location>
</feature>
<dbReference type="Gramene" id="KMS93599">
    <property type="protein sequence ID" value="KMS93599"/>
    <property type="gene ID" value="BVRB_029850"/>
</dbReference>
<sequence>MALSTPTGTTTSSLIGRSEGIIDGGGCCMMTDRGSAIIGDEDKQGSITGGDSCMKTVEGSVVNDLEGEHDVRDRGAFCRASATNEESDAAASARGSADTAARGSADTAARGSADTTARGSADTAHGAVRGMIAGRGSAADEESDGAASARGSADTAHGAAPGMTAGRGSAADALSEEATSCMLVTGARGSATGNGSDGAASPVMAGRGCDITKEEAEQVIDSDGDRLVAISNSEPGPHVSLS</sequence>
<evidence type="ECO:0000313" key="3">
    <source>
        <dbReference type="Proteomes" id="UP000035740"/>
    </source>
</evidence>
<organism evidence="2 3">
    <name type="scientific">Beta vulgaris subsp. vulgaris</name>
    <name type="common">Beet</name>
    <dbReference type="NCBI Taxonomy" id="3555"/>
    <lineage>
        <taxon>Eukaryota</taxon>
        <taxon>Viridiplantae</taxon>
        <taxon>Streptophyta</taxon>
        <taxon>Embryophyta</taxon>
        <taxon>Tracheophyta</taxon>
        <taxon>Spermatophyta</taxon>
        <taxon>Magnoliopsida</taxon>
        <taxon>eudicotyledons</taxon>
        <taxon>Gunneridae</taxon>
        <taxon>Pentapetalae</taxon>
        <taxon>Caryophyllales</taxon>
        <taxon>Chenopodiaceae</taxon>
        <taxon>Betoideae</taxon>
        <taxon>Beta</taxon>
    </lineage>
</organism>
<protein>
    <submittedName>
        <fullName evidence="2">Uncharacterized protein</fullName>
    </submittedName>
</protein>
<keyword evidence="3" id="KW-1185">Reference proteome</keyword>
<reference evidence="2 3" key="1">
    <citation type="journal article" date="2014" name="Nature">
        <title>The genome of the recently domesticated crop plant sugar beet (Beta vulgaris).</title>
        <authorList>
            <person name="Dohm J.C."/>
            <person name="Minoche A.E."/>
            <person name="Holtgrawe D."/>
            <person name="Capella-Gutierrez S."/>
            <person name="Zakrzewski F."/>
            <person name="Tafer H."/>
            <person name="Rupp O."/>
            <person name="Sorensen T.R."/>
            <person name="Stracke R."/>
            <person name="Reinhardt R."/>
            <person name="Goesmann A."/>
            <person name="Kraft T."/>
            <person name="Schulz B."/>
            <person name="Stadler P.F."/>
            <person name="Schmidt T."/>
            <person name="Gabaldon T."/>
            <person name="Lehrach H."/>
            <person name="Weisshaar B."/>
            <person name="Himmelbauer H."/>
        </authorList>
    </citation>
    <scope>NUCLEOTIDE SEQUENCE [LARGE SCALE GENOMIC DNA]</scope>
    <source>
        <tissue evidence="2">Taproot</tissue>
    </source>
</reference>
<dbReference type="EMBL" id="KQ100952">
    <property type="protein sequence ID" value="KMS93599.1"/>
    <property type="molecule type" value="Genomic_DNA"/>
</dbReference>
<dbReference type="AlphaFoldDB" id="A0A0J8AXP8"/>